<evidence type="ECO:0000256" key="7">
    <source>
        <dbReference type="ARBA" id="ARBA00023002"/>
    </source>
</evidence>
<feature type="transmembrane region" description="Helical" evidence="12">
    <location>
        <begin position="43"/>
        <end position="66"/>
    </location>
</feature>
<dbReference type="STRING" id="215250.A0A316YWH2"/>
<reference evidence="14 15" key="1">
    <citation type="journal article" date="2018" name="Mol. Biol. Evol.">
        <title>Broad Genomic Sampling Reveals a Smut Pathogenic Ancestry of the Fungal Clade Ustilaginomycotina.</title>
        <authorList>
            <person name="Kijpornyongpan T."/>
            <person name="Mondo S.J."/>
            <person name="Barry K."/>
            <person name="Sandor L."/>
            <person name="Lee J."/>
            <person name="Lipzen A."/>
            <person name="Pangilinan J."/>
            <person name="LaButti K."/>
            <person name="Hainaut M."/>
            <person name="Henrissat B."/>
            <person name="Grigoriev I.V."/>
            <person name="Spatafora J.W."/>
            <person name="Aime M.C."/>
        </authorList>
    </citation>
    <scope>NUCLEOTIDE SEQUENCE [LARGE SCALE GENOMIC DNA]</scope>
    <source>
        <strain evidence="14 15">MCA 4198</strain>
    </source>
</reference>
<name>A0A316YWH2_9BASI</name>
<feature type="transmembrane region" description="Helical" evidence="12">
    <location>
        <begin position="205"/>
        <end position="224"/>
    </location>
</feature>
<feature type="domain" description="FAD-binding FR-type" evidence="13">
    <location>
        <begin position="313"/>
        <end position="449"/>
    </location>
</feature>
<evidence type="ECO:0000256" key="12">
    <source>
        <dbReference type="SAM" id="Phobius"/>
    </source>
</evidence>
<dbReference type="CDD" id="cd06186">
    <property type="entry name" value="NOX_Duox_like_FAD_NADP"/>
    <property type="match status" value="1"/>
</dbReference>
<dbReference type="AlphaFoldDB" id="A0A316YWH2"/>
<comment type="subcellular location">
    <subcellularLocation>
        <location evidence="1">Membrane</location>
        <topology evidence="1">Multi-pass membrane protein</topology>
    </subcellularLocation>
</comment>
<evidence type="ECO:0000256" key="3">
    <source>
        <dbReference type="ARBA" id="ARBA00022448"/>
    </source>
</evidence>
<dbReference type="SFLD" id="SFLDS00052">
    <property type="entry name" value="Ferric_Reductase_Domain"/>
    <property type="match status" value="1"/>
</dbReference>
<evidence type="ECO:0000256" key="10">
    <source>
        <dbReference type="ARBA" id="ARBA00023180"/>
    </source>
</evidence>
<dbReference type="Pfam" id="PF01794">
    <property type="entry name" value="Ferric_reduct"/>
    <property type="match status" value="1"/>
</dbReference>
<dbReference type="GO" id="GO:0006826">
    <property type="term" value="P:iron ion transport"/>
    <property type="evidence" value="ECO:0007669"/>
    <property type="project" value="TreeGrafter"/>
</dbReference>
<dbReference type="InterPro" id="IPR013121">
    <property type="entry name" value="Fe_red_NAD-bd_6"/>
</dbReference>
<dbReference type="Gene3D" id="3.40.50.80">
    <property type="entry name" value="Nucleotide-binding domain of ferredoxin-NADP reductase (FNR) module"/>
    <property type="match status" value="1"/>
</dbReference>
<protein>
    <recommendedName>
        <fullName evidence="13">FAD-binding FR-type domain-containing protein</fullName>
    </recommendedName>
</protein>
<dbReference type="OrthoDB" id="3343003at2759"/>
<dbReference type="PROSITE" id="PS51384">
    <property type="entry name" value="FAD_FR"/>
    <property type="match status" value="1"/>
</dbReference>
<keyword evidence="15" id="KW-1185">Reference proteome</keyword>
<evidence type="ECO:0000313" key="14">
    <source>
        <dbReference type="EMBL" id="PWN93482.1"/>
    </source>
</evidence>
<dbReference type="Pfam" id="PF08022">
    <property type="entry name" value="FAD_binding_8"/>
    <property type="match status" value="1"/>
</dbReference>
<dbReference type="GO" id="GO:0015677">
    <property type="term" value="P:copper ion import"/>
    <property type="evidence" value="ECO:0007669"/>
    <property type="project" value="TreeGrafter"/>
</dbReference>
<keyword evidence="7" id="KW-0560">Oxidoreductase</keyword>
<evidence type="ECO:0000256" key="4">
    <source>
        <dbReference type="ARBA" id="ARBA00022692"/>
    </source>
</evidence>
<evidence type="ECO:0000256" key="8">
    <source>
        <dbReference type="ARBA" id="ARBA00023065"/>
    </source>
</evidence>
<dbReference type="GO" id="GO:0005886">
    <property type="term" value="C:plasma membrane"/>
    <property type="evidence" value="ECO:0007669"/>
    <property type="project" value="TreeGrafter"/>
</dbReference>
<dbReference type="InterPro" id="IPR013112">
    <property type="entry name" value="FAD-bd_8"/>
</dbReference>
<dbReference type="InterPro" id="IPR051410">
    <property type="entry name" value="Ferric/Cupric_Reductase"/>
</dbReference>
<keyword evidence="8" id="KW-0406">Ion transport</keyword>
<dbReference type="PANTHER" id="PTHR32361:SF9">
    <property type="entry name" value="FERRIC REDUCTASE TRANSMEMBRANE COMPONENT 3-RELATED"/>
    <property type="match status" value="1"/>
</dbReference>
<dbReference type="GO" id="GO:0006879">
    <property type="term" value="P:intracellular iron ion homeostasis"/>
    <property type="evidence" value="ECO:0007669"/>
    <property type="project" value="TreeGrafter"/>
</dbReference>
<dbReference type="InterPro" id="IPR013130">
    <property type="entry name" value="Fe3_Rdtase_TM_dom"/>
</dbReference>
<dbReference type="SUPFAM" id="SSF52343">
    <property type="entry name" value="Ferredoxin reductase-like, C-terminal NADP-linked domain"/>
    <property type="match status" value="1"/>
</dbReference>
<keyword evidence="9 12" id="KW-0472">Membrane</keyword>
<gene>
    <name evidence="14" type="ORF">FA10DRAFT_264126</name>
</gene>
<dbReference type="Pfam" id="PF08030">
    <property type="entry name" value="NAD_binding_6"/>
    <property type="match status" value="1"/>
</dbReference>
<keyword evidence="4 12" id="KW-0812">Transmembrane</keyword>
<dbReference type="InterPro" id="IPR017927">
    <property type="entry name" value="FAD-bd_FR_type"/>
</dbReference>
<dbReference type="Proteomes" id="UP000245768">
    <property type="component" value="Unassembled WGS sequence"/>
</dbReference>
<keyword evidence="5" id="KW-0249">Electron transport</keyword>
<evidence type="ECO:0000256" key="6">
    <source>
        <dbReference type="ARBA" id="ARBA00022989"/>
    </source>
</evidence>
<dbReference type="InParanoid" id="A0A316YWH2"/>
<accession>A0A316YWH2</accession>
<feature type="region of interest" description="Disordered" evidence="11">
    <location>
        <begin position="549"/>
        <end position="576"/>
    </location>
</feature>
<dbReference type="EMBL" id="KZ819634">
    <property type="protein sequence ID" value="PWN93482.1"/>
    <property type="molecule type" value="Genomic_DNA"/>
</dbReference>
<feature type="transmembrane region" description="Helical" evidence="12">
    <location>
        <begin position="164"/>
        <end position="184"/>
    </location>
</feature>
<dbReference type="GeneID" id="37042442"/>
<comment type="similarity">
    <text evidence="2">Belongs to the ferric reductase (FRE) family.</text>
</comment>
<evidence type="ECO:0000256" key="5">
    <source>
        <dbReference type="ARBA" id="ARBA00022982"/>
    </source>
</evidence>
<dbReference type="GO" id="GO:0000293">
    <property type="term" value="F:ferric-chelate reductase activity"/>
    <property type="evidence" value="ECO:0007669"/>
    <property type="project" value="UniProtKB-ARBA"/>
</dbReference>
<organism evidence="14 15">
    <name type="scientific">Acaromyces ingoldii</name>
    <dbReference type="NCBI Taxonomy" id="215250"/>
    <lineage>
        <taxon>Eukaryota</taxon>
        <taxon>Fungi</taxon>
        <taxon>Dikarya</taxon>
        <taxon>Basidiomycota</taxon>
        <taxon>Ustilaginomycotina</taxon>
        <taxon>Exobasidiomycetes</taxon>
        <taxon>Exobasidiales</taxon>
        <taxon>Cryptobasidiaceae</taxon>
        <taxon>Acaromyces</taxon>
    </lineage>
</organism>
<feature type="transmembrane region" description="Helical" evidence="12">
    <location>
        <begin position="273"/>
        <end position="292"/>
    </location>
</feature>
<dbReference type="RefSeq" id="XP_025380680.1">
    <property type="nucleotide sequence ID" value="XM_025520526.1"/>
</dbReference>
<evidence type="ECO:0000259" key="13">
    <source>
        <dbReference type="PROSITE" id="PS51384"/>
    </source>
</evidence>
<evidence type="ECO:0000256" key="9">
    <source>
        <dbReference type="ARBA" id="ARBA00023136"/>
    </source>
</evidence>
<feature type="transmembrane region" description="Helical" evidence="12">
    <location>
        <begin position="244"/>
        <end position="266"/>
    </location>
</feature>
<keyword evidence="3" id="KW-0813">Transport</keyword>
<feature type="transmembrane region" description="Helical" evidence="12">
    <location>
        <begin position="126"/>
        <end position="144"/>
    </location>
</feature>
<evidence type="ECO:0000256" key="2">
    <source>
        <dbReference type="ARBA" id="ARBA00006278"/>
    </source>
</evidence>
<evidence type="ECO:0000313" key="15">
    <source>
        <dbReference type="Proteomes" id="UP000245768"/>
    </source>
</evidence>
<keyword evidence="6 12" id="KW-1133">Transmembrane helix</keyword>
<evidence type="ECO:0000256" key="11">
    <source>
        <dbReference type="SAM" id="MobiDB-lite"/>
    </source>
</evidence>
<dbReference type="PANTHER" id="PTHR32361">
    <property type="entry name" value="FERRIC/CUPRIC REDUCTASE TRANSMEMBRANE COMPONENT"/>
    <property type="match status" value="1"/>
</dbReference>
<proteinExistence type="inferred from homology"/>
<dbReference type="InterPro" id="IPR039261">
    <property type="entry name" value="FNR_nucleotide-bd"/>
</dbReference>
<dbReference type="SFLD" id="SFLDG01168">
    <property type="entry name" value="Ferric_reductase_subgroup_(FRE"/>
    <property type="match status" value="1"/>
</dbReference>
<sequence length="664" mass="73638">MLRPWSLDADWIETGKTYYDVEPGMDGWQDYVDTVNAFYHNSFFVPCVAGYALLGAFVACVIIATLRRMILLISPARGRANISQSDKVINAVHKHIISAPLFGQRHAETFAWSRFFPWQAPLRGQTLLLLGLFLANFIPLVGFYRPSPAEKNLYWPADLYGQMVRYVADRAGVIATVQMIPLILMSGRNNPVCLLTGASYNTAMLYHRWFARFVMTQTLVHGISYTASALHSGKESYDESWEPYWAWGVAATFFFAFLCFFSLRYFRRTAYEIFVCTHVVFAVLGLVCLWYHVAVLKVDTWREFLQYLEAAFAFWAFDRVVRITKLVLLSFSASAKSSSAVVEAVAAPLPGEATGGGGGAEVVKVTIQLPGPLASQVKTGSHVYLWIPRLQLFSAHPFTVAKSSFKADQGSTLVVLAKANRGLTKKLYNSAGKQLSVFVEGPYGGHEDLSRFDRTLLFSSGIGITHCLSVFTDAIVKGDKESHLIWTMRDPSMAAAAIELLEEAVKEATPSSGAPKTTMSIFVTRSSSPQTKEDIQTAAAIAPILTSSSNRQKEISSDSPEEDEKKSLGSSGADDSAQELTLRKRFDALEESSKGSLRVTWIHLPNKRPVLEDIVAEFVGDQKAEDNFSRTTAVVSCGANSFCDDVRQASRRFNLHLSEEPFEW</sequence>
<keyword evidence="10" id="KW-0325">Glycoprotein</keyword>
<evidence type="ECO:0000256" key="1">
    <source>
        <dbReference type="ARBA" id="ARBA00004141"/>
    </source>
</evidence>